<feature type="region of interest" description="Disordered" evidence="6">
    <location>
        <begin position="250"/>
        <end position="273"/>
    </location>
</feature>
<keyword evidence="3" id="KW-0539">Nucleus</keyword>
<evidence type="ECO:0000256" key="1">
    <source>
        <dbReference type="ARBA" id="ARBA00004123"/>
    </source>
</evidence>
<dbReference type="InterPro" id="IPR043451">
    <property type="entry name" value="Myocardin-like"/>
</dbReference>
<feature type="compositionally biased region" description="Low complexity" evidence="6">
    <location>
        <begin position="208"/>
        <end position="221"/>
    </location>
</feature>
<dbReference type="InterPro" id="IPR004018">
    <property type="entry name" value="RPEL_repeat"/>
</dbReference>
<feature type="compositionally biased region" description="Basic and acidic residues" evidence="6">
    <location>
        <begin position="257"/>
        <end position="271"/>
    </location>
</feature>
<dbReference type="AlphaFoldDB" id="A0A5J5CU65"/>
<dbReference type="GO" id="GO:0005634">
    <property type="term" value="C:nucleus"/>
    <property type="evidence" value="ECO:0007669"/>
    <property type="project" value="UniProtKB-SubCell"/>
</dbReference>
<keyword evidence="8" id="KW-1185">Reference proteome</keyword>
<organism evidence="7 8">
    <name type="scientific">Etheostoma spectabile</name>
    <name type="common">orangethroat darter</name>
    <dbReference type="NCBI Taxonomy" id="54343"/>
    <lineage>
        <taxon>Eukaryota</taxon>
        <taxon>Metazoa</taxon>
        <taxon>Chordata</taxon>
        <taxon>Craniata</taxon>
        <taxon>Vertebrata</taxon>
        <taxon>Euteleostomi</taxon>
        <taxon>Actinopterygii</taxon>
        <taxon>Neopterygii</taxon>
        <taxon>Teleostei</taxon>
        <taxon>Neoteleostei</taxon>
        <taxon>Acanthomorphata</taxon>
        <taxon>Eupercaria</taxon>
        <taxon>Perciformes</taxon>
        <taxon>Percoidei</taxon>
        <taxon>Percidae</taxon>
        <taxon>Etheostomatinae</taxon>
        <taxon>Etheostoma</taxon>
    </lineage>
</organism>
<dbReference type="SMART" id="SM00707">
    <property type="entry name" value="RPEL"/>
    <property type="match status" value="3"/>
</dbReference>
<name>A0A5J5CU65_9PERO</name>
<dbReference type="InterPro" id="IPR036361">
    <property type="entry name" value="SAP_dom_sf"/>
</dbReference>
<dbReference type="GO" id="GO:0051145">
    <property type="term" value="P:smooth muscle cell differentiation"/>
    <property type="evidence" value="ECO:0007669"/>
    <property type="project" value="TreeGrafter"/>
</dbReference>
<dbReference type="GO" id="GO:0004864">
    <property type="term" value="F:protein phosphatase inhibitor activity"/>
    <property type="evidence" value="ECO:0007669"/>
    <property type="project" value="UniProtKB-UniRule"/>
</dbReference>
<feature type="region of interest" description="Disordered" evidence="6">
    <location>
        <begin position="394"/>
        <end position="444"/>
    </location>
</feature>
<feature type="compositionally biased region" description="Basic and acidic residues" evidence="6">
    <location>
        <begin position="423"/>
        <end position="444"/>
    </location>
</feature>
<dbReference type="EMBL" id="VOFY01000015">
    <property type="protein sequence ID" value="KAA8585277.1"/>
    <property type="molecule type" value="Genomic_DNA"/>
</dbReference>
<evidence type="ECO:0000313" key="8">
    <source>
        <dbReference type="Proteomes" id="UP000327493"/>
    </source>
</evidence>
<dbReference type="GO" id="GO:0003713">
    <property type="term" value="F:transcription coactivator activity"/>
    <property type="evidence" value="ECO:0007669"/>
    <property type="project" value="TreeGrafter"/>
</dbReference>
<gene>
    <name evidence="7" type="ORF">FQN60_003971</name>
</gene>
<evidence type="ECO:0000256" key="3">
    <source>
        <dbReference type="ARBA" id="ARBA00023242"/>
    </source>
</evidence>
<evidence type="ECO:0000256" key="4">
    <source>
        <dbReference type="PROSITE-ProRule" id="PRU00401"/>
    </source>
</evidence>
<keyword evidence="2 5" id="KW-0677">Repeat</keyword>
<dbReference type="PANTHER" id="PTHR22793">
    <property type="entry name" value="MYOCARDIN-RELATED TRANSCRIPTION FACTOR-RELATED"/>
    <property type="match status" value="1"/>
</dbReference>
<protein>
    <recommendedName>
        <fullName evidence="5">Phosphatase and actin regulator</fullName>
    </recommendedName>
</protein>
<comment type="subunit">
    <text evidence="5">Binds PPP1CA and actin.</text>
</comment>
<comment type="subcellular location">
    <subcellularLocation>
        <location evidence="1">Nucleus</location>
    </subcellularLocation>
</comment>
<feature type="repeat" description="RPEL" evidence="4">
    <location>
        <begin position="115"/>
        <end position="140"/>
    </location>
</feature>
<evidence type="ECO:0000256" key="2">
    <source>
        <dbReference type="ARBA" id="ARBA00022737"/>
    </source>
</evidence>
<dbReference type="GO" id="GO:0045944">
    <property type="term" value="P:positive regulation of transcription by RNA polymerase II"/>
    <property type="evidence" value="ECO:0007669"/>
    <property type="project" value="TreeGrafter"/>
</dbReference>
<keyword evidence="5" id="KW-0009">Actin-binding</keyword>
<dbReference type="PANTHER" id="PTHR22793:SF5">
    <property type="entry name" value="MYOCARDIN-RELATED TRANSCRIPTION FACTOR B"/>
    <property type="match status" value="1"/>
</dbReference>
<proteinExistence type="inferred from homology"/>
<dbReference type="PROSITE" id="PS51073">
    <property type="entry name" value="RPEL"/>
    <property type="match status" value="2"/>
</dbReference>
<accession>A0A5J5CU65</accession>
<dbReference type="Gene3D" id="6.10.140.2040">
    <property type="match status" value="1"/>
</dbReference>
<comment type="caution">
    <text evidence="7">The sequence shown here is derived from an EMBL/GenBank/DDBJ whole genome shotgun (WGS) entry which is preliminary data.</text>
</comment>
<evidence type="ECO:0000256" key="5">
    <source>
        <dbReference type="RuleBase" id="RU301113"/>
    </source>
</evidence>
<evidence type="ECO:0000313" key="7">
    <source>
        <dbReference type="EMBL" id="KAA8585277.1"/>
    </source>
</evidence>
<evidence type="ECO:0000256" key="6">
    <source>
        <dbReference type="SAM" id="MobiDB-lite"/>
    </source>
</evidence>
<feature type="compositionally biased region" description="Polar residues" evidence="6">
    <location>
        <begin position="396"/>
        <end position="421"/>
    </location>
</feature>
<comment type="similarity">
    <text evidence="5">Belongs to the phosphatase and actin regulator family.</text>
</comment>
<feature type="compositionally biased region" description="Polar residues" evidence="6">
    <location>
        <begin position="222"/>
        <end position="236"/>
    </location>
</feature>
<feature type="repeat" description="RPEL" evidence="4">
    <location>
        <begin position="71"/>
        <end position="96"/>
    </location>
</feature>
<dbReference type="Gene3D" id="6.10.150.10">
    <property type="match status" value="1"/>
</dbReference>
<sequence>MGLQTWPPSQPLYSMACLGVETPSIYRVLQLCLQQRRTREQLVEQGIMPPLKTPAAFHEQIRSLERARTGSFLKHKLCSRPERSELVRMHILQETQAEPSLQATQMKLKRARLADDLNEKIAQRPGPMELVEKNILPVDSGVKEDIDGGDANCSKPPDIYNFDEDNGDVLSPQQPANQKSPRSTSASPRESGGNDATSPIQHSPPQNSPSTSDVVSIVSTSEQQSNQQVSTTKTITTNVPSITPGLLLVKQSLPKLPGEKSRSKKSKETKPRVKRLKYHQYIPPDQKQELNEVLMDSAYAHLLQQQQQFLQLQILNQQQQQYNYQAVLPATLKSLPVSGTKTDLIERLKLYQENCNIQTATAIETGASQSENKNVSPPVSPISSKVSRLGIEDSSMADSPTKLSDALSPTHTASCVNSPQRAPQEKCPTETRSYEKDSDKDKRLHEKERQIEELKRKLRQEQRLVEELKLQLEVEKRSQADSPPQLSPLAPIQIKEENRTLSNCSASCGYPGVPVMVKQEDVADQSHLAPQNQFIISNQTIKQPETLEPIPAGAQILLPASHPASAVTIQLHTNSIKSHTTVSSAAPGLIQTPGQSPCNSQSTLKLPIFTNHMSKCKDPPRYEDAVKQTRSMLTSVQGPTAASQQMDDLFDVLIESGEILPFIRQDPPSPDKPLPVTASVTTLPINTVLSRPPPVVQVAQLPAGQLSPSASLATLTTDIHIETLLDGRLGAHSESQTLKLMEELHSNVVTMEGDFNENTLPSALSLNSTNVDNMDWLDLTLSVAAEGANPLDMSAPVGVFSSDFLDSHEMHLNWD</sequence>
<feature type="region of interest" description="Disordered" evidence="6">
    <location>
        <begin position="141"/>
        <end position="236"/>
    </location>
</feature>
<dbReference type="Pfam" id="PF02755">
    <property type="entry name" value="RPEL"/>
    <property type="match status" value="2"/>
</dbReference>
<reference evidence="7 8" key="1">
    <citation type="submission" date="2019-08" db="EMBL/GenBank/DDBJ databases">
        <title>A chromosome-level genome assembly, high-density linkage maps, and genome scans reveal the genomic architecture of hybrid incompatibilities underlying speciation via character displacement in darters (Percidae: Etheostominae).</title>
        <authorList>
            <person name="Moran R.L."/>
            <person name="Catchen J.M."/>
            <person name="Fuller R.C."/>
        </authorList>
    </citation>
    <scope>NUCLEOTIDE SEQUENCE [LARGE SCALE GENOMIC DNA]</scope>
    <source>
        <strain evidence="7">EspeVRDwgs_2016</strain>
        <tissue evidence="7">Muscle</tissue>
    </source>
</reference>
<feature type="compositionally biased region" description="Polar residues" evidence="6">
    <location>
        <begin position="171"/>
        <end position="205"/>
    </location>
</feature>
<dbReference type="Proteomes" id="UP000327493">
    <property type="component" value="Chromosome 15"/>
</dbReference>
<dbReference type="Gene3D" id="1.10.720.30">
    <property type="entry name" value="SAP domain"/>
    <property type="match status" value="1"/>
</dbReference>
<dbReference type="GO" id="GO:0003779">
    <property type="term" value="F:actin binding"/>
    <property type="evidence" value="ECO:0007669"/>
    <property type="project" value="UniProtKB-KW"/>
</dbReference>